<reference evidence="2 3" key="1">
    <citation type="submission" date="2018-10" db="EMBL/GenBank/DDBJ databases">
        <title>A high-quality apple genome assembly.</title>
        <authorList>
            <person name="Hu J."/>
        </authorList>
    </citation>
    <scope>NUCLEOTIDE SEQUENCE [LARGE SCALE GENOMIC DNA]</scope>
    <source>
        <strain evidence="3">cv. HFTH1</strain>
        <tissue evidence="2">Young leaf</tissue>
    </source>
</reference>
<dbReference type="Proteomes" id="UP000290289">
    <property type="component" value="Chromosome 10"/>
</dbReference>
<feature type="region of interest" description="Disordered" evidence="1">
    <location>
        <begin position="1"/>
        <end position="39"/>
    </location>
</feature>
<evidence type="ECO:0000256" key="1">
    <source>
        <dbReference type="SAM" id="MobiDB-lite"/>
    </source>
</evidence>
<feature type="compositionally biased region" description="Low complexity" evidence="1">
    <location>
        <begin position="1"/>
        <end position="16"/>
    </location>
</feature>
<gene>
    <name evidence="2" type="ORF">DVH24_037684</name>
</gene>
<feature type="region of interest" description="Disordered" evidence="1">
    <location>
        <begin position="89"/>
        <end position="133"/>
    </location>
</feature>
<feature type="compositionally biased region" description="Polar residues" evidence="1">
    <location>
        <begin position="20"/>
        <end position="30"/>
    </location>
</feature>
<dbReference type="STRING" id="3750.A0A498IX86"/>
<evidence type="ECO:0000313" key="3">
    <source>
        <dbReference type="Proteomes" id="UP000290289"/>
    </source>
</evidence>
<protein>
    <submittedName>
        <fullName evidence="2">Uncharacterized protein</fullName>
    </submittedName>
</protein>
<organism evidence="2 3">
    <name type="scientific">Malus domestica</name>
    <name type="common">Apple</name>
    <name type="synonym">Pyrus malus</name>
    <dbReference type="NCBI Taxonomy" id="3750"/>
    <lineage>
        <taxon>Eukaryota</taxon>
        <taxon>Viridiplantae</taxon>
        <taxon>Streptophyta</taxon>
        <taxon>Embryophyta</taxon>
        <taxon>Tracheophyta</taxon>
        <taxon>Spermatophyta</taxon>
        <taxon>Magnoliopsida</taxon>
        <taxon>eudicotyledons</taxon>
        <taxon>Gunneridae</taxon>
        <taxon>Pentapetalae</taxon>
        <taxon>rosids</taxon>
        <taxon>fabids</taxon>
        <taxon>Rosales</taxon>
        <taxon>Rosaceae</taxon>
        <taxon>Amygdaloideae</taxon>
        <taxon>Maleae</taxon>
        <taxon>Malus</taxon>
    </lineage>
</organism>
<name>A0A498IX86_MALDO</name>
<dbReference type="AlphaFoldDB" id="A0A498IX86"/>
<sequence>MSRQSAHQTQHQQQKQQEQDTLVSSDCSQETVKKERTDRTQYLDYKEGCGFEPGIVTEFPAELWKKPKLNKYGVDEPHAEQVKCELTITEDSSKRKSADNAGQCGNEIDKTTTNETAISANDETLSQNPELCL</sequence>
<proteinExistence type="predicted"/>
<evidence type="ECO:0000313" key="2">
    <source>
        <dbReference type="EMBL" id="RXH88039.1"/>
    </source>
</evidence>
<accession>A0A498IX86</accession>
<keyword evidence="3" id="KW-1185">Reference proteome</keyword>
<comment type="caution">
    <text evidence="2">The sequence shown here is derived from an EMBL/GenBank/DDBJ whole genome shotgun (WGS) entry which is preliminary data.</text>
</comment>
<dbReference type="EMBL" id="RDQH01000336">
    <property type="protein sequence ID" value="RXH88039.1"/>
    <property type="molecule type" value="Genomic_DNA"/>
</dbReference>
<feature type="compositionally biased region" description="Polar residues" evidence="1">
    <location>
        <begin position="113"/>
        <end position="133"/>
    </location>
</feature>